<dbReference type="Pfam" id="PF13649">
    <property type="entry name" value="Methyltransf_25"/>
    <property type="match status" value="1"/>
</dbReference>
<gene>
    <name evidence="2" type="ORF">BDV98DRAFT_554491</name>
</gene>
<keyword evidence="2" id="KW-0808">Transferase</keyword>
<dbReference type="PANTHER" id="PTHR43591">
    <property type="entry name" value="METHYLTRANSFERASE"/>
    <property type="match status" value="1"/>
</dbReference>
<keyword evidence="3" id="KW-1185">Reference proteome</keyword>
<protein>
    <submittedName>
        <fullName evidence="2">S-adenosyl-L-methionine-dependent methyltransferase</fullName>
    </submittedName>
</protein>
<dbReference type="EMBL" id="ML178851">
    <property type="protein sequence ID" value="TFK97040.1"/>
    <property type="molecule type" value="Genomic_DNA"/>
</dbReference>
<dbReference type="SUPFAM" id="SSF53335">
    <property type="entry name" value="S-adenosyl-L-methionine-dependent methyltransferases"/>
    <property type="match status" value="1"/>
</dbReference>
<sequence length="305" mass="34078">MRATTLPSAAERDEYLLPRDEFEKKRLILQQTVIVRQFGNRLLAPGVELEEGDHVLDVGCGTGIWSINLAARSPQSVHFEACDLSSKNFLDIKPLGINNINFSTCSILALPEEWTGRFTVVQSRLMHASITVEEWRQGFQELMRVLKPGGWLQIVEIDLSSFYNDGLDNISKSPVPPQAELNAIWSEVVKNAGMMWELEGQMRALVTEAGFENIKWESKVFSTEGGDASASNAGQGNLEDDTLACMVNVMRSSKRTITGTGKISGERFDQNIEAMANGWKDVPKTEEGRGWRWHFFSAQKPLHSS</sequence>
<dbReference type="InterPro" id="IPR041698">
    <property type="entry name" value="Methyltransf_25"/>
</dbReference>
<proteinExistence type="predicted"/>
<feature type="domain" description="Methyltransferase" evidence="1">
    <location>
        <begin position="55"/>
        <end position="150"/>
    </location>
</feature>
<accession>A0A5C3Q9I1</accession>
<dbReference type="InterPro" id="IPR029063">
    <property type="entry name" value="SAM-dependent_MTases_sf"/>
</dbReference>
<dbReference type="Gene3D" id="3.40.50.150">
    <property type="entry name" value="Vaccinia Virus protein VP39"/>
    <property type="match status" value="1"/>
</dbReference>
<evidence type="ECO:0000313" key="3">
    <source>
        <dbReference type="Proteomes" id="UP000305067"/>
    </source>
</evidence>
<dbReference type="STRING" id="1884261.A0A5C3Q9I1"/>
<name>A0A5C3Q9I1_9AGAR</name>
<organism evidence="2 3">
    <name type="scientific">Pterulicium gracile</name>
    <dbReference type="NCBI Taxonomy" id="1884261"/>
    <lineage>
        <taxon>Eukaryota</taxon>
        <taxon>Fungi</taxon>
        <taxon>Dikarya</taxon>
        <taxon>Basidiomycota</taxon>
        <taxon>Agaricomycotina</taxon>
        <taxon>Agaricomycetes</taxon>
        <taxon>Agaricomycetidae</taxon>
        <taxon>Agaricales</taxon>
        <taxon>Pleurotineae</taxon>
        <taxon>Pterulaceae</taxon>
        <taxon>Pterulicium</taxon>
    </lineage>
</organism>
<reference evidence="2 3" key="1">
    <citation type="journal article" date="2019" name="Nat. Ecol. Evol.">
        <title>Megaphylogeny resolves global patterns of mushroom evolution.</title>
        <authorList>
            <person name="Varga T."/>
            <person name="Krizsan K."/>
            <person name="Foldi C."/>
            <person name="Dima B."/>
            <person name="Sanchez-Garcia M."/>
            <person name="Sanchez-Ramirez S."/>
            <person name="Szollosi G.J."/>
            <person name="Szarkandi J.G."/>
            <person name="Papp V."/>
            <person name="Albert L."/>
            <person name="Andreopoulos W."/>
            <person name="Angelini C."/>
            <person name="Antonin V."/>
            <person name="Barry K.W."/>
            <person name="Bougher N.L."/>
            <person name="Buchanan P."/>
            <person name="Buyck B."/>
            <person name="Bense V."/>
            <person name="Catcheside P."/>
            <person name="Chovatia M."/>
            <person name="Cooper J."/>
            <person name="Damon W."/>
            <person name="Desjardin D."/>
            <person name="Finy P."/>
            <person name="Geml J."/>
            <person name="Haridas S."/>
            <person name="Hughes K."/>
            <person name="Justo A."/>
            <person name="Karasinski D."/>
            <person name="Kautmanova I."/>
            <person name="Kiss B."/>
            <person name="Kocsube S."/>
            <person name="Kotiranta H."/>
            <person name="LaButti K.M."/>
            <person name="Lechner B.E."/>
            <person name="Liimatainen K."/>
            <person name="Lipzen A."/>
            <person name="Lukacs Z."/>
            <person name="Mihaltcheva S."/>
            <person name="Morgado L.N."/>
            <person name="Niskanen T."/>
            <person name="Noordeloos M.E."/>
            <person name="Ohm R.A."/>
            <person name="Ortiz-Santana B."/>
            <person name="Ovrebo C."/>
            <person name="Racz N."/>
            <person name="Riley R."/>
            <person name="Savchenko A."/>
            <person name="Shiryaev A."/>
            <person name="Soop K."/>
            <person name="Spirin V."/>
            <person name="Szebenyi C."/>
            <person name="Tomsovsky M."/>
            <person name="Tulloss R.E."/>
            <person name="Uehling J."/>
            <person name="Grigoriev I.V."/>
            <person name="Vagvolgyi C."/>
            <person name="Papp T."/>
            <person name="Martin F.M."/>
            <person name="Miettinen O."/>
            <person name="Hibbett D.S."/>
            <person name="Nagy L.G."/>
        </authorList>
    </citation>
    <scope>NUCLEOTIDE SEQUENCE [LARGE SCALE GENOMIC DNA]</scope>
    <source>
        <strain evidence="2 3">CBS 309.79</strain>
    </source>
</reference>
<dbReference type="PANTHER" id="PTHR43591:SF50">
    <property type="entry name" value="METHYLTRANSFERASE DOMAIN-CONTAINING PROTEIN-RELATED"/>
    <property type="match status" value="1"/>
</dbReference>
<dbReference type="GO" id="GO:0032259">
    <property type="term" value="P:methylation"/>
    <property type="evidence" value="ECO:0007669"/>
    <property type="project" value="UniProtKB-KW"/>
</dbReference>
<dbReference type="CDD" id="cd02440">
    <property type="entry name" value="AdoMet_MTases"/>
    <property type="match status" value="1"/>
</dbReference>
<keyword evidence="2" id="KW-0489">Methyltransferase</keyword>
<dbReference type="OrthoDB" id="184880at2759"/>
<evidence type="ECO:0000259" key="1">
    <source>
        <dbReference type="Pfam" id="PF13649"/>
    </source>
</evidence>
<dbReference type="Proteomes" id="UP000305067">
    <property type="component" value="Unassembled WGS sequence"/>
</dbReference>
<dbReference type="GO" id="GO:0008168">
    <property type="term" value="F:methyltransferase activity"/>
    <property type="evidence" value="ECO:0007669"/>
    <property type="project" value="UniProtKB-KW"/>
</dbReference>
<evidence type="ECO:0000313" key="2">
    <source>
        <dbReference type="EMBL" id="TFK97040.1"/>
    </source>
</evidence>
<dbReference type="AlphaFoldDB" id="A0A5C3Q9I1"/>